<dbReference type="AlphaFoldDB" id="A0A3M0CJ53"/>
<name>A0A3M0CJ53_9PROT</name>
<feature type="signal peptide" evidence="2">
    <location>
        <begin position="1"/>
        <end position="22"/>
    </location>
</feature>
<keyword evidence="4" id="KW-1185">Reference proteome</keyword>
<comment type="caution">
    <text evidence="3">The sequence shown here is derived from an EMBL/GenBank/DDBJ whole genome shotgun (WGS) entry which is preliminary data.</text>
</comment>
<proteinExistence type="predicted"/>
<gene>
    <name evidence="3" type="ORF">BXY39_1073</name>
</gene>
<evidence type="ECO:0000313" key="3">
    <source>
        <dbReference type="EMBL" id="RMB08440.1"/>
    </source>
</evidence>
<evidence type="ECO:0000256" key="2">
    <source>
        <dbReference type="SAM" id="SignalP"/>
    </source>
</evidence>
<organism evidence="3 4">
    <name type="scientific">Eilatimonas milleporae</name>
    <dbReference type="NCBI Taxonomy" id="911205"/>
    <lineage>
        <taxon>Bacteria</taxon>
        <taxon>Pseudomonadati</taxon>
        <taxon>Pseudomonadota</taxon>
        <taxon>Alphaproteobacteria</taxon>
        <taxon>Kordiimonadales</taxon>
        <taxon>Kordiimonadaceae</taxon>
        <taxon>Eilatimonas</taxon>
    </lineage>
</organism>
<keyword evidence="2" id="KW-0732">Signal</keyword>
<dbReference type="RefSeq" id="WP_121937806.1">
    <property type="nucleotide sequence ID" value="NZ_REFR01000010.1"/>
</dbReference>
<sequence length="71" mass="7789">MRVFQTVLSCGLLAAFASPVSAHIDGTAHSHSYDWVTVVALAASAVCLVILLRRRVKRIVGPSDHRRHDRP</sequence>
<dbReference type="InParanoid" id="A0A3M0CJ53"/>
<dbReference type="EMBL" id="REFR01000010">
    <property type="protein sequence ID" value="RMB08440.1"/>
    <property type="molecule type" value="Genomic_DNA"/>
</dbReference>
<dbReference type="Proteomes" id="UP000271227">
    <property type="component" value="Unassembled WGS sequence"/>
</dbReference>
<feature type="chain" id="PRO_5018336194" description="MYXO-CTERM domain-containing protein" evidence="2">
    <location>
        <begin position="23"/>
        <end position="71"/>
    </location>
</feature>
<evidence type="ECO:0000313" key="4">
    <source>
        <dbReference type="Proteomes" id="UP000271227"/>
    </source>
</evidence>
<accession>A0A3M0CJ53</accession>
<keyword evidence="1" id="KW-0812">Transmembrane</keyword>
<keyword evidence="1" id="KW-1133">Transmembrane helix</keyword>
<keyword evidence="1" id="KW-0472">Membrane</keyword>
<reference evidence="3 4" key="1">
    <citation type="submission" date="2018-10" db="EMBL/GenBank/DDBJ databases">
        <title>Genomic Encyclopedia of Archaeal and Bacterial Type Strains, Phase II (KMG-II): from individual species to whole genera.</title>
        <authorList>
            <person name="Goeker M."/>
        </authorList>
    </citation>
    <scope>NUCLEOTIDE SEQUENCE [LARGE SCALE GENOMIC DNA]</scope>
    <source>
        <strain evidence="3 4">DSM 25217</strain>
    </source>
</reference>
<feature type="transmembrane region" description="Helical" evidence="1">
    <location>
        <begin position="32"/>
        <end position="52"/>
    </location>
</feature>
<evidence type="ECO:0000256" key="1">
    <source>
        <dbReference type="SAM" id="Phobius"/>
    </source>
</evidence>
<protein>
    <recommendedName>
        <fullName evidence="5">MYXO-CTERM domain-containing protein</fullName>
    </recommendedName>
</protein>
<evidence type="ECO:0008006" key="5">
    <source>
        <dbReference type="Google" id="ProtNLM"/>
    </source>
</evidence>